<organism evidence="1 2">
    <name type="scientific">Pseudoduganella armeniaca</name>
    <dbReference type="NCBI Taxonomy" id="2072590"/>
    <lineage>
        <taxon>Bacteria</taxon>
        <taxon>Pseudomonadati</taxon>
        <taxon>Pseudomonadota</taxon>
        <taxon>Betaproteobacteria</taxon>
        <taxon>Burkholderiales</taxon>
        <taxon>Oxalobacteraceae</taxon>
        <taxon>Telluria group</taxon>
        <taxon>Pseudoduganella</taxon>
    </lineage>
</organism>
<dbReference type="OrthoDB" id="8673369at2"/>
<gene>
    <name evidence="1" type="ORF">C9I28_04890</name>
</gene>
<sequence>MSWTSPADSQILAIHAALMPTDNGDGEIVYFGGDQHNPAFINSPRNVDATRRMNCVTRAIAYVRSPAHDLFCCGHAQLPDGRLLIGGGTAYFPQNIPPGRTRMATAAWATSPGIAAPASITRTAAS</sequence>
<reference evidence="1 2" key="1">
    <citation type="submission" date="2018-03" db="EMBL/GenBank/DDBJ databases">
        <title>Massilia armeniaca sp. nov., isolated from desert soil.</title>
        <authorList>
            <person name="Huang H."/>
            <person name="Ren M."/>
        </authorList>
    </citation>
    <scope>NUCLEOTIDE SEQUENCE [LARGE SCALE GENOMIC DNA]</scope>
    <source>
        <strain evidence="1 2">ZMN-3</strain>
    </source>
</reference>
<dbReference type="Gene3D" id="2.130.10.80">
    <property type="entry name" value="Galactose oxidase/kelch, beta-propeller"/>
    <property type="match status" value="1"/>
</dbReference>
<dbReference type="RefSeq" id="WP_107140482.1">
    <property type="nucleotide sequence ID" value="NZ_CP028324.1"/>
</dbReference>
<evidence type="ECO:0000313" key="1">
    <source>
        <dbReference type="EMBL" id="AVR95131.1"/>
    </source>
</evidence>
<dbReference type="Proteomes" id="UP000240505">
    <property type="component" value="Chromosome"/>
</dbReference>
<dbReference type="KEGG" id="masz:C9I28_04890"/>
<dbReference type="EMBL" id="CP028324">
    <property type="protein sequence ID" value="AVR95131.1"/>
    <property type="molecule type" value="Genomic_DNA"/>
</dbReference>
<name>A0A2R4C6D5_9BURK</name>
<dbReference type="InterPro" id="IPR037293">
    <property type="entry name" value="Gal_Oxidase_central_sf"/>
</dbReference>
<dbReference type="AlphaFoldDB" id="A0A2R4C6D5"/>
<accession>A0A2R4C6D5</accession>
<proteinExistence type="predicted"/>
<protein>
    <submittedName>
        <fullName evidence="1">Uncharacterized protein</fullName>
    </submittedName>
</protein>
<evidence type="ECO:0000313" key="2">
    <source>
        <dbReference type="Proteomes" id="UP000240505"/>
    </source>
</evidence>
<keyword evidence="2" id="KW-1185">Reference proteome</keyword>